<dbReference type="InterPro" id="IPR043519">
    <property type="entry name" value="NT_sf"/>
</dbReference>
<proteinExistence type="predicted"/>
<feature type="region of interest" description="Disordered" evidence="2">
    <location>
        <begin position="891"/>
        <end position="931"/>
    </location>
</feature>
<dbReference type="InterPro" id="IPR003604">
    <property type="entry name" value="Matrin/U1-like-C_Znf_C2H2"/>
</dbReference>
<dbReference type="EMBL" id="JAATJV010215371">
    <property type="protein sequence ID" value="MBZ3873984.1"/>
    <property type="molecule type" value="Genomic_DNA"/>
</dbReference>
<sequence>MPHFASSEGDPTAGSRDGPTRDAWYQVNESEENVRSPSRGGVLHAMRQADPGEAAQERTQPPTAFPLPASGASYSVQPAPGMDPSANLAFAPAAQPSSPGAPAGYGCYQPHSGQEFGYSSRPQEPVPGPSSAPTYQDTYSYGQSTVTRSYEDRQHYDPAASDTLCQPGTSPPGSGASVYSAASAYYPPPPTQPQPSPPPGPSQQLQPLPPQQPSPPPTAPVGSAPWGGPGSSPRDNSASSFPEKFPSRPPKPKAGPRQPQLHYCDTCKISCAGPQTYRDHLEGQKHRKKEAAQRTGVQPNGSPCGTPAQLHCGLCAVSCTGAEAYAAHIRGAKHQKVFKLHTKLGKPIPTIEPTPRSPARSSRPEAPTVPSLHTPGRAALAKRPVASSTPREGPPKSQATRSRPQEGKPTRHKSEGPGEPASRGGPWEAPGGCCDVEPVGPDYVEEVCNDEGKVIRFHCKLCECSFNDPNAKDMHVKGRRHRLQYRKKVDPDLPIAAKPSSRVRKLLEEQMRKERQRAQRRLEEMRNWCSELRHYEARCRRPEEEPRPQDEEPQAASPDWAPSPVLGRLGVPAVPLPPKRRPESSDDRHVMCRHATIYPTEEELLAIQKAVSHAERALKLVSDVLAEEEEGSQHSSAVSSPRILKGVMRVGILAKGLVLRGDRNVQLTLLCSEKPTHALLRRITEHLPQQLLILTDDKYEVSSDPEANIVISSCEEPRMQVTVSLTSPLMREDPSVDREGTEASRPDPGDVLSPERCLESLAALRHAKWFQARASSLQPCVIVIRVLQDLRRRVPSWGALPAWALELLVEKALSSASRSLGPGDAVRRVLECVAAGALLTDGPGLQDPCEKEQRDVLGSMTLQEREDVTASAQHALRMLAFRQIHKVLGMDRLPPRSRPGARFRKRPREAGMAEEGAGERKRGRQGGAGLA</sequence>
<dbReference type="InterPro" id="IPR049402">
    <property type="entry name" value="DZF_dom_C"/>
</dbReference>
<organism evidence="4 5">
    <name type="scientific">Sciurus carolinensis</name>
    <name type="common">Eastern gray squirrel</name>
    <dbReference type="NCBI Taxonomy" id="30640"/>
    <lineage>
        <taxon>Eukaryota</taxon>
        <taxon>Metazoa</taxon>
        <taxon>Chordata</taxon>
        <taxon>Craniata</taxon>
        <taxon>Vertebrata</taxon>
        <taxon>Euteleostomi</taxon>
        <taxon>Mammalia</taxon>
        <taxon>Eutheria</taxon>
        <taxon>Euarchontoglires</taxon>
        <taxon>Glires</taxon>
        <taxon>Rodentia</taxon>
        <taxon>Sciuromorpha</taxon>
        <taxon>Sciuridae</taxon>
        <taxon>Sciurinae</taxon>
        <taxon>Sciurini</taxon>
        <taxon>Sciurus</taxon>
    </lineage>
</organism>
<dbReference type="InterPro" id="IPR013087">
    <property type="entry name" value="Znf_C2H2_type"/>
</dbReference>
<feature type="compositionally biased region" description="Low complexity" evidence="2">
    <location>
        <begin position="171"/>
        <end position="185"/>
    </location>
</feature>
<dbReference type="PROSITE" id="PS51703">
    <property type="entry name" value="DZF"/>
    <property type="match status" value="1"/>
</dbReference>
<dbReference type="PANTHER" id="PTHR45762">
    <property type="entry name" value="ZINC FINGER RNA-BINDING PROTEIN"/>
    <property type="match status" value="1"/>
</dbReference>
<dbReference type="GO" id="GO:0071011">
    <property type="term" value="C:precatalytic spliceosome"/>
    <property type="evidence" value="ECO:0007669"/>
    <property type="project" value="TreeGrafter"/>
</dbReference>
<dbReference type="SUPFAM" id="SSF57667">
    <property type="entry name" value="beta-beta-alpha zinc fingers"/>
    <property type="match status" value="3"/>
</dbReference>
<comment type="subcellular location">
    <subcellularLocation>
        <location evidence="1">Nucleus</location>
    </subcellularLocation>
</comment>
<evidence type="ECO:0000313" key="4">
    <source>
        <dbReference type="EMBL" id="MBZ3873984.1"/>
    </source>
</evidence>
<dbReference type="Gene3D" id="3.30.160.60">
    <property type="entry name" value="Classic Zinc Finger"/>
    <property type="match status" value="3"/>
</dbReference>
<gene>
    <name evidence="4" type="ORF">SUZIE_125670</name>
</gene>
<dbReference type="SMART" id="SM00355">
    <property type="entry name" value="ZnF_C2H2"/>
    <property type="match status" value="3"/>
</dbReference>
<feature type="region of interest" description="Disordered" evidence="2">
    <location>
        <begin position="344"/>
        <end position="433"/>
    </location>
</feature>
<dbReference type="InterPro" id="IPR049401">
    <property type="entry name" value="DZF_dom_N"/>
</dbReference>
<dbReference type="GO" id="GO:0003727">
    <property type="term" value="F:single-stranded RNA binding"/>
    <property type="evidence" value="ECO:0007669"/>
    <property type="project" value="TreeGrafter"/>
</dbReference>
<dbReference type="GO" id="GO:0003725">
    <property type="term" value="F:double-stranded RNA binding"/>
    <property type="evidence" value="ECO:0007669"/>
    <property type="project" value="TreeGrafter"/>
</dbReference>
<evidence type="ECO:0000256" key="1">
    <source>
        <dbReference type="ARBA" id="ARBA00004123"/>
    </source>
</evidence>
<dbReference type="SMART" id="SM00572">
    <property type="entry name" value="DZF"/>
    <property type="match status" value="1"/>
</dbReference>
<feature type="region of interest" description="Disordered" evidence="2">
    <location>
        <begin position="281"/>
        <end position="304"/>
    </location>
</feature>
<evidence type="ECO:0000256" key="2">
    <source>
        <dbReference type="SAM" id="MobiDB-lite"/>
    </source>
</evidence>
<dbReference type="FunFam" id="1.10.1410.40:FF:000001">
    <property type="entry name" value="interleukin enhancer-binding factor 3 isoform X1"/>
    <property type="match status" value="1"/>
</dbReference>
<dbReference type="Pfam" id="PF12874">
    <property type="entry name" value="zf-met"/>
    <property type="match status" value="3"/>
</dbReference>
<protein>
    <submittedName>
        <fullName evidence="4">Zinc finger RNA-binding protein 2</fullName>
    </submittedName>
</protein>
<dbReference type="Gene3D" id="1.10.1410.40">
    <property type="match status" value="1"/>
</dbReference>
<dbReference type="AlphaFoldDB" id="A0AA41MLH6"/>
<dbReference type="FunFam" id="3.30.460.10:FF:000010">
    <property type="entry name" value="Zinc finger RNA-binding protein 2"/>
    <property type="match status" value="1"/>
</dbReference>
<dbReference type="InterPro" id="IPR006561">
    <property type="entry name" value="DZF_dom"/>
</dbReference>
<feature type="region of interest" description="Disordered" evidence="2">
    <location>
        <begin position="728"/>
        <end position="752"/>
    </location>
</feature>
<dbReference type="Proteomes" id="UP001166674">
    <property type="component" value="Unassembled WGS sequence"/>
</dbReference>
<feature type="compositionally biased region" description="Basic and acidic residues" evidence="2">
    <location>
        <begin position="403"/>
        <end position="416"/>
    </location>
</feature>
<feature type="compositionally biased region" description="Low complexity" evidence="2">
    <location>
        <begin position="357"/>
        <end position="368"/>
    </location>
</feature>
<feature type="region of interest" description="Disordered" evidence="2">
    <location>
        <begin position="1"/>
        <end position="259"/>
    </location>
</feature>
<dbReference type="Pfam" id="PF07528">
    <property type="entry name" value="DZF_N"/>
    <property type="match status" value="1"/>
</dbReference>
<dbReference type="GO" id="GO:0008270">
    <property type="term" value="F:zinc ion binding"/>
    <property type="evidence" value="ECO:0007669"/>
    <property type="project" value="InterPro"/>
</dbReference>
<accession>A0AA41MLH6</accession>
<dbReference type="PROSITE" id="PS00028">
    <property type="entry name" value="ZINC_FINGER_C2H2_1"/>
    <property type="match status" value="1"/>
</dbReference>
<evidence type="ECO:0000259" key="3">
    <source>
        <dbReference type="PROSITE" id="PS51703"/>
    </source>
</evidence>
<evidence type="ECO:0000313" key="5">
    <source>
        <dbReference type="Proteomes" id="UP001166674"/>
    </source>
</evidence>
<keyword evidence="5" id="KW-1185">Reference proteome</keyword>
<feature type="compositionally biased region" description="Basic and acidic residues" evidence="2">
    <location>
        <begin position="539"/>
        <end position="550"/>
    </location>
</feature>
<feature type="compositionally biased region" description="Low complexity" evidence="2">
    <location>
        <begin position="89"/>
        <end position="104"/>
    </location>
</feature>
<feature type="compositionally biased region" description="Polar residues" evidence="2">
    <location>
        <begin position="131"/>
        <end position="148"/>
    </location>
</feature>
<dbReference type="Gene3D" id="3.30.460.10">
    <property type="entry name" value="Beta Polymerase, domain 2"/>
    <property type="match status" value="1"/>
</dbReference>
<dbReference type="FunFam" id="3.30.160.60:FF:002080">
    <property type="entry name" value="Zinc finger RNA-binding protein"/>
    <property type="match status" value="1"/>
</dbReference>
<feature type="compositionally biased region" description="Pro residues" evidence="2">
    <location>
        <begin position="186"/>
        <end position="219"/>
    </location>
</feature>
<name>A0AA41MLH6_SCICA</name>
<comment type="caution">
    <text evidence="4">The sequence shown here is derived from an EMBL/GenBank/DDBJ whole genome shotgun (WGS) entry which is preliminary data.</text>
</comment>
<feature type="region of interest" description="Disordered" evidence="2">
    <location>
        <begin position="539"/>
        <end position="588"/>
    </location>
</feature>
<dbReference type="PANTHER" id="PTHR45762:SF2">
    <property type="entry name" value="ZINC FINGER RNA-BINDING PROTEIN 2"/>
    <property type="match status" value="1"/>
</dbReference>
<feature type="compositionally biased region" description="Basic and acidic residues" evidence="2">
    <location>
        <begin position="730"/>
        <end position="748"/>
    </location>
</feature>
<reference evidence="4" key="1">
    <citation type="submission" date="2020-03" db="EMBL/GenBank/DDBJ databases">
        <title>Studies in the Genomics of Life Span.</title>
        <authorList>
            <person name="Glass D."/>
        </authorList>
    </citation>
    <scope>NUCLEOTIDE SEQUENCE</scope>
    <source>
        <strain evidence="4">SUZIE</strain>
        <tissue evidence="4">Muscle</tissue>
    </source>
</reference>
<dbReference type="InterPro" id="IPR036236">
    <property type="entry name" value="Znf_C2H2_sf"/>
</dbReference>
<dbReference type="SMART" id="SM00451">
    <property type="entry name" value="ZnF_U1"/>
    <property type="match status" value="3"/>
</dbReference>
<feature type="domain" description="DZF" evidence="3">
    <location>
        <begin position="568"/>
        <end position="927"/>
    </location>
</feature>
<dbReference type="FunFam" id="3.30.160.60:FF:000210">
    <property type="entry name" value="Zinc finger RNA-binding protein 2"/>
    <property type="match status" value="1"/>
</dbReference>
<dbReference type="Pfam" id="PF20965">
    <property type="entry name" value="DZF_C"/>
    <property type="match status" value="1"/>
</dbReference>